<sequence>MKVLFLRAVFSFQLVSLVVNINLAQDANQAADRVLEDCFSGFGIHASIGISKFSTHSTVNLKNAVLLPSIGVHSRWFLAQQWALNGSLDYLSLGAGNKVTDLEETERLRGLQLNSSAEYFLSRDPTRLVVSVKGGLFVGRILEPILFYHNIQSNQSGQSRPIDTFVNWNSGVILGVAVSRKIVRSHVLSMAFQNDIGLTNTYASTVPEGARALTRAYHLSFSYTFNKH</sequence>
<proteinExistence type="predicted"/>
<dbReference type="STRING" id="662367.SAMN05216167_14513"/>
<dbReference type="EMBL" id="FOLQ01000045">
    <property type="protein sequence ID" value="SFF30720.1"/>
    <property type="molecule type" value="Genomic_DNA"/>
</dbReference>
<dbReference type="AlphaFoldDB" id="A0A1I2HN47"/>
<dbReference type="Proteomes" id="UP000198598">
    <property type="component" value="Unassembled WGS sequence"/>
</dbReference>
<name>A0A1I2HN47_9BACT</name>
<evidence type="ECO:0000313" key="2">
    <source>
        <dbReference type="Proteomes" id="UP000198598"/>
    </source>
</evidence>
<reference evidence="1 2" key="1">
    <citation type="submission" date="2016-10" db="EMBL/GenBank/DDBJ databases">
        <authorList>
            <person name="de Groot N.N."/>
        </authorList>
    </citation>
    <scope>NUCLEOTIDE SEQUENCE [LARGE SCALE GENOMIC DNA]</scope>
    <source>
        <strain evidence="1 2">DSM 26130</strain>
    </source>
</reference>
<keyword evidence="2" id="KW-1185">Reference proteome</keyword>
<protein>
    <recommendedName>
        <fullName evidence="3">Outer membrane protein beta-barrel domain-containing protein</fullName>
    </recommendedName>
</protein>
<organism evidence="1 2">
    <name type="scientific">Spirosoma endophyticum</name>
    <dbReference type="NCBI Taxonomy" id="662367"/>
    <lineage>
        <taxon>Bacteria</taxon>
        <taxon>Pseudomonadati</taxon>
        <taxon>Bacteroidota</taxon>
        <taxon>Cytophagia</taxon>
        <taxon>Cytophagales</taxon>
        <taxon>Cytophagaceae</taxon>
        <taxon>Spirosoma</taxon>
    </lineage>
</organism>
<gene>
    <name evidence="1" type="ORF">SAMN05216167_14513</name>
</gene>
<dbReference type="RefSeq" id="WP_093835019.1">
    <property type="nucleotide sequence ID" value="NZ_FOLQ01000045.1"/>
</dbReference>
<evidence type="ECO:0008006" key="3">
    <source>
        <dbReference type="Google" id="ProtNLM"/>
    </source>
</evidence>
<accession>A0A1I2HN47</accession>
<evidence type="ECO:0000313" key="1">
    <source>
        <dbReference type="EMBL" id="SFF30720.1"/>
    </source>
</evidence>